<reference evidence="3" key="3">
    <citation type="submission" date="2016-06" db="UniProtKB">
        <authorList>
            <consortium name="WormBaseParasite"/>
        </authorList>
    </citation>
    <scope>IDENTIFICATION</scope>
</reference>
<dbReference type="Pfam" id="PF25075">
    <property type="entry name" value="DUF7799"/>
    <property type="match status" value="1"/>
</dbReference>
<proteinExistence type="predicted"/>
<reference evidence="2" key="2">
    <citation type="submission" date="2014-05" db="EMBL/GenBank/DDBJ databases">
        <title>The genome and life-stage specific transcriptomes of Globodera pallida elucidate key aspects of plant parasitism by a cyst nematode.</title>
        <authorList>
            <person name="Cotton J.A."/>
            <person name="Lilley C.J."/>
            <person name="Jones L.M."/>
            <person name="Kikuchi T."/>
            <person name="Reid A.J."/>
            <person name="Thorpe P."/>
            <person name="Tsai I.J."/>
            <person name="Beasley H."/>
            <person name="Blok V."/>
            <person name="Cock P.J.A."/>
            <person name="Van den Akker S.E."/>
            <person name="Holroyd N."/>
            <person name="Hunt M."/>
            <person name="Mantelin S."/>
            <person name="Naghra H."/>
            <person name="Pain A."/>
            <person name="Palomares-Rius J.E."/>
            <person name="Zarowiecki M."/>
            <person name="Berriman M."/>
            <person name="Jones J.T."/>
            <person name="Urwin P.E."/>
        </authorList>
    </citation>
    <scope>NUCLEOTIDE SEQUENCE [LARGE SCALE GENOMIC DNA]</scope>
    <source>
        <strain evidence="2">Lindley</strain>
    </source>
</reference>
<dbReference type="AlphaFoldDB" id="A0A183CT02"/>
<feature type="domain" description="DUF7799" evidence="1">
    <location>
        <begin position="3"/>
        <end position="107"/>
    </location>
</feature>
<accession>A0A183CT02</accession>
<sequence length="132" mass="15298">QLYEIALKHEELAKLTNSRLNKSGKAAEMLDELQRIIDELAELTREGLEIGSTVIAQIRILGALTDNEERPREAFNSCLAIEKIMLRIAQSWEFIENSWRFQRNGQQMQALDEKIVIISEHHQQQQQNSIKN</sequence>
<evidence type="ECO:0000313" key="3">
    <source>
        <dbReference type="WBParaSite" id="GPLIN_001601000"/>
    </source>
</evidence>
<reference evidence="2" key="1">
    <citation type="submission" date="2013-12" db="EMBL/GenBank/DDBJ databases">
        <authorList>
            <person name="Aslett M."/>
        </authorList>
    </citation>
    <scope>NUCLEOTIDE SEQUENCE [LARGE SCALE GENOMIC DNA]</scope>
    <source>
        <strain evidence="2">Lindley</strain>
    </source>
</reference>
<protein>
    <recommendedName>
        <fullName evidence="1">DUF7799 domain-containing protein</fullName>
    </recommendedName>
</protein>
<dbReference type="InterPro" id="IPR056701">
    <property type="entry name" value="DUF7799"/>
</dbReference>
<name>A0A183CT02_GLOPA</name>
<dbReference type="Proteomes" id="UP000050741">
    <property type="component" value="Unassembled WGS sequence"/>
</dbReference>
<evidence type="ECO:0000313" key="2">
    <source>
        <dbReference type="Proteomes" id="UP000050741"/>
    </source>
</evidence>
<organism evidence="2 3">
    <name type="scientific">Globodera pallida</name>
    <name type="common">Potato cyst nematode worm</name>
    <name type="synonym">Heterodera pallida</name>
    <dbReference type="NCBI Taxonomy" id="36090"/>
    <lineage>
        <taxon>Eukaryota</taxon>
        <taxon>Metazoa</taxon>
        <taxon>Ecdysozoa</taxon>
        <taxon>Nematoda</taxon>
        <taxon>Chromadorea</taxon>
        <taxon>Rhabditida</taxon>
        <taxon>Tylenchina</taxon>
        <taxon>Tylenchomorpha</taxon>
        <taxon>Tylenchoidea</taxon>
        <taxon>Heteroderidae</taxon>
        <taxon>Heteroderinae</taxon>
        <taxon>Globodera</taxon>
    </lineage>
</organism>
<evidence type="ECO:0000259" key="1">
    <source>
        <dbReference type="Pfam" id="PF25075"/>
    </source>
</evidence>
<dbReference type="WBParaSite" id="GPLIN_001601000">
    <property type="protein sequence ID" value="GPLIN_001601000"/>
    <property type="gene ID" value="GPLIN_001601000"/>
</dbReference>
<keyword evidence="2" id="KW-1185">Reference proteome</keyword>